<reference evidence="2" key="2">
    <citation type="submission" date="2025-08" db="UniProtKB">
        <authorList>
            <consortium name="Ensembl"/>
        </authorList>
    </citation>
    <scope>IDENTIFICATION</scope>
</reference>
<dbReference type="InterPro" id="IPR043502">
    <property type="entry name" value="DNA/RNA_pol_sf"/>
</dbReference>
<dbReference type="CDD" id="cd01650">
    <property type="entry name" value="RT_nLTR_like"/>
    <property type="match status" value="1"/>
</dbReference>
<accession>A0A667WJC6</accession>
<dbReference type="SUPFAM" id="SSF56672">
    <property type="entry name" value="DNA/RNA polymerases"/>
    <property type="match status" value="2"/>
</dbReference>
<organism evidence="2 3">
    <name type="scientific">Myripristis murdjan</name>
    <name type="common">pinecone soldierfish</name>
    <dbReference type="NCBI Taxonomy" id="586833"/>
    <lineage>
        <taxon>Eukaryota</taxon>
        <taxon>Metazoa</taxon>
        <taxon>Chordata</taxon>
        <taxon>Craniata</taxon>
        <taxon>Vertebrata</taxon>
        <taxon>Euteleostomi</taxon>
        <taxon>Actinopterygii</taxon>
        <taxon>Neopterygii</taxon>
        <taxon>Teleostei</taxon>
        <taxon>Neoteleostei</taxon>
        <taxon>Acanthomorphata</taxon>
        <taxon>Holocentriformes</taxon>
        <taxon>Holocentridae</taxon>
        <taxon>Myripristis</taxon>
    </lineage>
</organism>
<reference evidence="2" key="3">
    <citation type="submission" date="2025-09" db="UniProtKB">
        <authorList>
            <consortium name="Ensembl"/>
        </authorList>
    </citation>
    <scope>IDENTIFICATION</scope>
</reference>
<dbReference type="SUPFAM" id="SSF56219">
    <property type="entry name" value="DNase I-like"/>
    <property type="match status" value="1"/>
</dbReference>
<dbReference type="AlphaFoldDB" id="A0A667WJC6"/>
<proteinExistence type="predicted"/>
<evidence type="ECO:0000313" key="3">
    <source>
        <dbReference type="Proteomes" id="UP000472263"/>
    </source>
</evidence>
<reference evidence="2" key="1">
    <citation type="submission" date="2019-06" db="EMBL/GenBank/DDBJ databases">
        <authorList>
            <consortium name="Wellcome Sanger Institute Data Sharing"/>
        </authorList>
    </citation>
    <scope>NUCLEOTIDE SEQUENCE [LARGE SCALE GENOMIC DNA]</scope>
</reference>
<dbReference type="InterPro" id="IPR000477">
    <property type="entry name" value="RT_dom"/>
</dbReference>
<dbReference type="Proteomes" id="UP000472263">
    <property type="component" value="Chromosome 1"/>
</dbReference>
<dbReference type="PROSITE" id="PS50878">
    <property type="entry name" value="RT_POL"/>
    <property type="match status" value="1"/>
</dbReference>
<feature type="domain" description="Reverse transcriptase" evidence="1">
    <location>
        <begin position="494"/>
        <end position="771"/>
    </location>
</feature>
<dbReference type="PANTHER" id="PTHR33332">
    <property type="entry name" value="REVERSE TRANSCRIPTASE DOMAIN-CONTAINING PROTEIN"/>
    <property type="match status" value="1"/>
</dbReference>
<evidence type="ECO:0000313" key="2">
    <source>
        <dbReference type="Ensembl" id="ENSMMDP00005001663.1"/>
    </source>
</evidence>
<dbReference type="InParanoid" id="A0A667WJC6"/>
<protein>
    <recommendedName>
        <fullName evidence="1">Reverse transcriptase domain-containing protein</fullName>
    </recommendedName>
</protein>
<evidence type="ECO:0000259" key="1">
    <source>
        <dbReference type="PROSITE" id="PS50878"/>
    </source>
</evidence>
<dbReference type="Ensembl" id="ENSMMDT00005001697.1">
    <property type="protein sequence ID" value="ENSMMDP00005001663.1"/>
    <property type="gene ID" value="ENSMMDG00005000918.1"/>
</dbReference>
<dbReference type="InterPro" id="IPR036691">
    <property type="entry name" value="Endo/exonu/phosph_ase_sf"/>
</dbReference>
<dbReference type="Pfam" id="PF00078">
    <property type="entry name" value="RVT_1"/>
    <property type="match status" value="1"/>
</dbReference>
<name>A0A667WJC6_9TELE</name>
<sequence>MSNRQGGFLAPSHHCRRNNLVDVSSISPIHPTSSTLFCLLNVRSLRNKSFICQDFILSNNIDFFIITESWLCPDEYAPLIETCPPDYLFFHQPRPSGRGGGVACINKNAFKCSPVSFGCFTSFEILSFIIRNNLPFLCVLIYRPPKLISGFIQDFSELLSVIMLKYDRVLILGDFNIHVCCPSSSPFAVDFIKLLDSFNLTQHVNFPSHSKGHTLDLVISSGLNLGEINQIDFPVSDHNALQFQIPFLFPDSKPTSLFHSRPLNLQSAPVFCQAFTKYRESVNNTSHTVDELVSVFNSSCTYILDSIAPVRLRRSRAASLPWITEEVRNTKRQCRRAERKWKKDRNCTSLATLKDLMFCYQLKIKEARNCYFSNLIRTHDHNPRILFKTVNSIIGPPPNQPVEPTAEKCERFLNHFISKINNIRQNFHSISRQPDSDSCPPSTLTQFSQISLSTLEHTVTGSKSSTCLSDCIPTWFLKAVLPTVGRDIVNIINCSLSSGIFPSHFKHAVVSPLLKKPSLDPAVFSNFRPISKLPFLSKILEKTVASQLISFMNENQVFEKFQSGFRRLHSTETALVKVANDLLLAADSGFYSVLILLDLSAAFDTVDHSVLINRLKHSVRVSGVALDWFTFYLSNRSFSVSLGDASSPCAPLSCGVPQGSILGPLLFTIYMLPLGHILRRHNINFHCYADDTQLYVPLKPGSTDASSILSCLSEVKTWMYNNFLQLNDSKSEMIIITPSGPSTSSVHDISSSLRVFSDNLCTEARNLGFLFDSNLSCDAQVTKVVQTCFATLRQLSKIRPFLSPALLEIIIHALISSRLDYCNALYSGISQHNIHRLQLIQNAAARLLTHTRRSDHITPVLAVLHWLPVSFRIDFKVLLLVFKALNGLAPPYIQDLLTPYEPGRSLRSSGRALLEVPYSRLVSRGDRAFAVRGPRLWNALLEGLRQHFVTVCFEKCYTNKVIIIINLILVSAEYPAQPYEILT</sequence>
<dbReference type="GeneTree" id="ENSGT01150000286909"/>
<dbReference type="Gene3D" id="3.60.10.10">
    <property type="entry name" value="Endonuclease/exonuclease/phosphatase"/>
    <property type="match status" value="1"/>
</dbReference>
<keyword evidence="3" id="KW-1185">Reference proteome</keyword>